<dbReference type="PANTHER" id="PTHR40446:SF2">
    <property type="entry name" value="N-ACETYLGLUCOSAMINE-1-PHOSPHODIESTER ALPHA-N-ACETYLGLUCOSAMINIDASE"/>
    <property type="match status" value="1"/>
</dbReference>
<keyword evidence="4" id="KW-1185">Reference proteome</keyword>
<proteinExistence type="predicted"/>
<evidence type="ECO:0000259" key="2">
    <source>
        <dbReference type="Pfam" id="PF09992"/>
    </source>
</evidence>
<gene>
    <name evidence="3" type="ORF">G4Y79_11645</name>
</gene>
<dbReference type="AlphaFoldDB" id="A0A7S8IGR9"/>
<dbReference type="KEGG" id="pmet:G4Y79_11645"/>
<dbReference type="EMBL" id="CP062983">
    <property type="protein sequence ID" value="QPC84987.1"/>
    <property type="molecule type" value="Genomic_DNA"/>
</dbReference>
<evidence type="ECO:0000313" key="4">
    <source>
        <dbReference type="Proteomes" id="UP000594468"/>
    </source>
</evidence>
<dbReference type="Pfam" id="PF09992">
    <property type="entry name" value="NAGPA"/>
    <property type="match status" value="1"/>
</dbReference>
<dbReference type="RefSeq" id="WP_195173050.1">
    <property type="nucleotide sequence ID" value="NZ_CP062983.1"/>
</dbReference>
<dbReference type="GO" id="GO:0016798">
    <property type="term" value="F:hydrolase activity, acting on glycosyl bonds"/>
    <property type="evidence" value="ECO:0007669"/>
    <property type="project" value="UniProtKB-KW"/>
</dbReference>
<feature type="signal peptide" evidence="1">
    <location>
        <begin position="1"/>
        <end position="25"/>
    </location>
</feature>
<keyword evidence="3" id="KW-0326">Glycosidase</keyword>
<feature type="domain" description="Phosphodiester glycosidase" evidence="2">
    <location>
        <begin position="100"/>
        <end position="241"/>
    </location>
</feature>
<dbReference type="PANTHER" id="PTHR40446">
    <property type="entry name" value="N-ACETYLGLUCOSAMINE-1-PHOSPHODIESTER ALPHA-N-ACETYLGLUCOSAMINIDASE"/>
    <property type="match status" value="1"/>
</dbReference>
<keyword evidence="3" id="KW-0378">Hydrolase</keyword>
<reference evidence="3 4" key="1">
    <citation type="submission" date="2020-02" db="EMBL/GenBank/DDBJ databases">
        <authorList>
            <person name="Zheng R.K."/>
            <person name="Sun C.M."/>
        </authorList>
    </citation>
    <scope>NUCLEOTIDE SEQUENCE [LARGE SCALE GENOMIC DNA]</scope>
    <source>
        <strain evidence="4">rifampicinis</strain>
    </source>
</reference>
<dbReference type="Proteomes" id="UP000594468">
    <property type="component" value="Chromosome"/>
</dbReference>
<evidence type="ECO:0000313" key="3">
    <source>
        <dbReference type="EMBL" id="QPC84987.1"/>
    </source>
</evidence>
<evidence type="ECO:0000256" key="1">
    <source>
        <dbReference type="SAM" id="SignalP"/>
    </source>
</evidence>
<name>A0A7S8IGR9_9CHLR</name>
<sequence length="262" mass="28880">MKHYLIALMTFTKFFLIGCTSLGQALTPNATTEATQTPEGWHQIAPGVEQRVYIPNGNALAQFITFRLDPQQVTFRVHYQSGEPMTLQRWRDALPDADLFINANFFTPENVALGLVVSDGVTYSQSYTDRGGTFGILDDVPVVRSNVYQPYQGESYQQAIQGFPMLVMDGQQAFTDTRYPERSRRTVIGIDEQGAIIVMATPGLGLSLSDLSAYLPTTDLGLVTAFNLDGGRSTLMYAPSADVFLPSFDPVPAILAVYLRDD</sequence>
<keyword evidence="1" id="KW-0732">Signal</keyword>
<organism evidence="3 4">
    <name type="scientific">Phototrophicus methaneseepsis</name>
    <dbReference type="NCBI Taxonomy" id="2710758"/>
    <lineage>
        <taxon>Bacteria</taxon>
        <taxon>Bacillati</taxon>
        <taxon>Chloroflexota</taxon>
        <taxon>Candidatus Thermofontia</taxon>
        <taxon>Phototrophicales</taxon>
        <taxon>Phototrophicaceae</taxon>
        <taxon>Phototrophicus</taxon>
    </lineage>
</organism>
<dbReference type="InterPro" id="IPR018711">
    <property type="entry name" value="NAGPA"/>
</dbReference>
<accession>A0A7S8IGR9</accession>
<feature type="chain" id="PRO_5033031833" evidence="1">
    <location>
        <begin position="26"/>
        <end position="262"/>
    </location>
</feature>
<protein>
    <submittedName>
        <fullName evidence="3">Phosphodiester glycosidase family protein</fullName>
    </submittedName>
</protein>